<accession>A0A7E4VRA7</accession>
<name>A0A7E4VRA7_PANRE</name>
<protein>
    <submittedName>
        <fullName evidence="3">Uncharacterized protein</fullName>
    </submittedName>
</protein>
<reference evidence="3" key="2">
    <citation type="submission" date="2020-10" db="UniProtKB">
        <authorList>
            <consortium name="WormBaseParasite"/>
        </authorList>
    </citation>
    <scope>IDENTIFICATION</scope>
</reference>
<evidence type="ECO:0000256" key="1">
    <source>
        <dbReference type="SAM" id="MobiDB-lite"/>
    </source>
</evidence>
<reference evidence="2" key="1">
    <citation type="journal article" date="2013" name="Genetics">
        <title>The draft genome and transcriptome of Panagrellus redivivus are shaped by the harsh demands of a free-living lifestyle.</title>
        <authorList>
            <person name="Srinivasan J."/>
            <person name="Dillman A.R."/>
            <person name="Macchietto M.G."/>
            <person name="Heikkinen L."/>
            <person name="Lakso M."/>
            <person name="Fracchia K.M."/>
            <person name="Antoshechkin I."/>
            <person name="Mortazavi A."/>
            <person name="Wong G."/>
            <person name="Sternberg P.W."/>
        </authorList>
    </citation>
    <scope>NUCLEOTIDE SEQUENCE [LARGE SCALE GENOMIC DNA]</scope>
    <source>
        <strain evidence="2">MT8872</strain>
    </source>
</reference>
<keyword evidence="2" id="KW-1185">Reference proteome</keyword>
<dbReference type="Proteomes" id="UP000492821">
    <property type="component" value="Unassembled WGS sequence"/>
</dbReference>
<evidence type="ECO:0000313" key="3">
    <source>
        <dbReference type="WBParaSite" id="Pan_g246.t1"/>
    </source>
</evidence>
<sequence>MMFLFQKALKAAASGPTSIQRWSGPSDQRQRDCLFCQKTHIGYWQSPSIFVQPASQARCDHLPRKGASPNTCILSRDRRLRVRIEPSETSSPPILLGFFPSSHPPFRRGGFLPRQAYAYSQPSAVTSWCIRFGAADGTFWFQPSRTSAISDTNDEASSDSYTGGRDSGDTNWDDGVPQSPTSTPNVFILWTASGHASILHTFRCPKND</sequence>
<proteinExistence type="predicted"/>
<feature type="region of interest" description="Disordered" evidence="1">
    <location>
        <begin position="149"/>
        <end position="178"/>
    </location>
</feature>
<organism evidence="2 3">
    <name type="scientific">Panagrellus redivivus</name>
    <name type="common">Microworm</name>
    <dbReference type="NCBI Taxonomy" id="6233"/>
    <lineage>
        <taxon>Eukaryota</taxon>
        <taxon>Metazoa</taxon>
        <taxon>Ecdysozoa</taxon>
        <taxon>Nematoda</taxon>
        <taxon>Chromadorea</taxon>
        <taxon>Rhabditida</taxon>
        <taxon>Tylenchina</taxon>
        <taxon>Panagrolaimomorpha</taxon>
        <taxon>Panagrolaimoidea</taxon>
        <taxon>Panagrolaimidae</taxon>
        <taxon>Panagrellus</taxon>
    </lineage>
</organism>
<dbReference type="AlphaFoldDB" id="A0A7E4VRA7"/>
<dbReference type="WBParaSite" id="Pan_g246.t1">
    <property type="protein sequence ID" value="Pan_g246.t1"/>
    <property type="gene ID" value="Pan_g246"/>
</dbReference>
<evidence type="ECO:0000313" key="2">
    <source>
        <dbReference type="Proteomes" id="UP000492821"/>
    </source>
</evidence>